<evidence type="ECO:0000313" key="1">
    <source>
        <dbReference type="EMBL" id="CDW41132.1"/>
    </source>
</evidence>
<dbReference type="EMBL" id="HACA01023771">
    <property type="protein sequence ID" value="CDW41132.1"/>
    <property type="molecule type" value="Transcribed_RNA"/>
</dbReference>
<organism evidence="1">
    <name type="scientific">Lepeophtheirus salmonis</name>
    <name type="common">Salmon louse</name>
    <name type="synonym">Caligus salmonis</name>
    <dbReference type="NCBI Taxonomy" id="72036"/>
    <lineage>
        <taxon>Eukaryota</taxon>
        <taxon>Metazoa</taxon>
        <taxon>Ecdysozoa</taxon>
        <taxon>Arthropoda</taxon>
        <taxon>Crustacea</taxon>
        <taxon>Multicrustacea</taxon>
        <taxon>Hexanauplia</taxon>
        <taxon>Copepoda</taxon>
        <taxon>Siphonostomatoida</taxon>
        <taxon>Caligidae</taxon>
        <taxon>Lepeophtheirus</taxon>
    </lineage>
</organism>
<protein>
    <submittedName>
        <fullName evidence="1">Uncharacterized protein</fullName>
    </submittedName>
</protein>
<sequence length="68" mass="8184">MSFSKTSTPPPQGSPHTPVIDRRVLYDFRYVRPPQFLFIPSILCRFCILYRKYFSKWIILRSMQTFHA</sequence>
<proteinExistence type="predicted"/>
<accession>A0A0K2UTA8</accession>
<reference evidence="1" key="1">
    <citation type="submission" date="2014-05" db="EMBL/GenBank/DDBJ databases">
        <authorList>
            <person name="Chronopoulou M."/>
        </authorList>
    </citation>
    <scope>NUCLEOTIDE SEQUENCE</scope>
    <source>
        <tissue evidence="1">Whole organism</tissue>
    </source>
</reference>
<dbReference type="AlphaFoldDB" id="A0A0K2UTA8"/>
<name>A0A0K2UTA8_LEPSM</name>